<protein>
    <recommendedName>
        <fullName evidence="1">F-box domain-containing protein</fullName>
    </recommendedName>
</protein>
<evidence type="ECO:0000313" key="3">
    <source>
        <dbReference type="Proteomes" id="UP000028545"/>
    </source>
</evidence>
<evidence type="ECO:0000313" key="2">
    <source>
        <dbReference type="EMBL" id="KEZ41126.1"/>
    </source>
</evidence>
<keyword evidence="3" id="KW-1185">Reference proteome</keyword>
<dbReference type="RefSeq" id="XP_016640925.1">
    <property type="nucleotide sequence ID" value="XM_016789098.1"/>
</dbReference>
<dbReference type="InterPro" id="IPR001810">
    <property type="entry name" value="F-box_dom"/>
</dbReference>
<dbReference type="VEuPathDB" id="FungiDB:SAPIO_CDS7193"/>
<dbReference type="Proteomes" id="UP000028545">
    <property type="component" value="Unassembled WGS sequence"/>
</dbReference>
<proteinExistence type="predicted"/>
<dbReference type="KEGG" id="sapo:SAPIO_CDS7193"/>
<dbReference type="AlphaFoldDB" id="A0A084G1B4"/>
<dbReference type="Gene3D" id="1.20.1280.50">
    <property type="match status" value="1"/>
</dbReference>
<dbReference type="HOGENOM" id="CLU_019366_0_0_1"/>
<organism evidence="2 3">
    <name type="scientific">Pseudallescheria apiosperma</name>
    <name type="common">Scedosporium apiospermum</name>
    <dbReference type="NCBI Taxonomy" id="563466"/>
    <lineage>
        <taxon>Eukaryota</taxon>
        <taxon>Fungi</taxon>
        <taxon>Dikarya</taxon>
        <taxon>Ascomycota</taxon>
        <taxon>Pezizomycotina</taxon>
        <taxon>Sordariomycetes</taxon>
        <taxon>Hypocreomycetidae</taxon>
        <taxon>Microascales</taxon>
        <taxon>Microascaceae</taxon>
        <taxon>Scedosporium</taxon>
    </lineage>
</organism>
<dbReference type="SMART" id="SM00256">
    <property type="entry name" value="FBOX"/>
    <property type="match status" value="1"/>
</dbReference>
<dbReference type="Pfam" id="PF12937">
    <property type="entry name" value="F-box-like"/>
    <property type="match status" value="1"/>
</dbReference>
<accession>A0A084G1B4</accession>
<gene>
    <name evidence="2" type="ORF">SAPIO_CDS7193</name>
</gene>
<feature type="domain" description="F-box" evidence="1">
    <location>
        <begin position="1"/>
        <end position="48"/>
    </location>
</feature>
<dbReference type="CDD" id="cd09917">
    <property type="entry name" value="F-box_SF"/>
    <property type="match status" value="1"/>
</dbReference>
<dbReference type="GeneID" id="27726265"/>
<dbReference type="OrthoDB" id="3226064at2759"/>
<name>A0A084G1B4_PSEDA</name>
<evidence type="ECO:0000259" key="1">
    <source>
        <dbReference type="PROSITE" id="PS50181"/>
    </source>
</evidence>
<dbReference type="SUPFAM" id="SSF81383">
    <property type="entry name" value="F-box domain"/>
    <property type="match status" value="1"/>
</dbReference>
<dbReference type="PROSITE" id="PS50181">
    <property type="entry name" value="FBOX"/>
    <property type="match status" value="1"/>
</dbReference>
<dbReference type="InterPro" id="IPR036047">
    <property type="entry name" value="F-box-like_dom_sf"/>
</dbReference>
<sequence length="467" mass="52824">MVSLEELPTAVLLEIFGWLSPSDLGLLLRVCRRFYGIVSTHGSLYRDVFLTFLDAPQRRNVNWMQEIRDIARLKSICSKKYTKKDEDHVLVCSTILKLLKDATPRPGGQAPRQLPTHLPSYNVDFLSSLFKDQNILRKYMCRSSLYHGTSIGQRSRGSSNDPLIQLSAKLHCHYGKPAEKPIVPAVASLGEPYDFACAKVYNLRHYTAESFWGPFKDDGSGEVDWEKVEASMVVMAVKTSRDKASLWTMPWREPFAGAYAQSYASPHPRKELEPLDPTDPYGISGTWMRLICFLNWGDLQMYNFTRRPETLRSNLKSLFYDQGVSHMVMSLKVTAMEEPGPDDSPDLPVVHFTGFARHLYHPNDPDISSDIQGTCRLTKEGEARWTTVSTFNSNPRWKTECVQIGGVRAAGPVVGNWFSADYDARGPVGPLAFWKLSDRDVWDVEAKDVFPKVLANVFDRAFRPVTG</sequence>
<dbReference type="OMA" id="YACSKVY"/>
<dbReference type="EMBL" id="JOWA01000110">
    <property type="protein sequence ID" value="KEZ41126.1"/>
    <property type="molecule type" value="Genomic_DNA"/>
</dbReference>
<reference evidence="2 3" key="1">
    <citation type="journal article" date="2014" name="Genome Announc.">
        <title>Draft genome sequence of the pathogenic fungus Scedosporium apiospermum.</title>
        <authorList>
            <person name="Vandeputte P."/>
            <person name="Ghamrawi S."/>
            <person name="Rechenmann M."/>
            <person name="Iltis A."/>
            <person name="Giraud S."/>
            <person name="Fleury M."/>
            <person name="Thornton C."/>
            <person name="Delhaes L."/>
            <person name="Meyer W."/>
            <person name="Papon N."/>
            <person name="Bouchara J.P."/>
        </authorList>
    </citation>
    <scope>NUCLEOTIDE SEQUENCE [LARGE SCALE GENOMIC DNA]</scope>
    <source>
        <strain evidence="2 3">IHEM 14462</strain>
    </source>
</reference>
<comment type="caution">
    <text evidence="2">The sequence shown here is derived from an EMBL/GenBank/DDBJ whole genome shotgun (WGS) entry which is preliminary data.</text>
</comment>